<evidence type="ECO:0000256" key="1">
    <source>
        <dbReference type="SAM" id="Phobius"/>
    </source>
</evidence>
<evidence type="ECO:0000313" key="3">
    <source>
        <dbReference type="Proteomes" id="UP000253426"/>
    </source>
</evidence>
<comment type="caution">
    <text evidence="2">The sequence shown here is derived from an EMBL/GenBank/DDBJ whole genome shotgun (WGS) entry which is preliminary data.</text>
</comment>
<keyword evidence="1" id="KW-1133">Transmembrane helix</keyword>
<gene>
    <name evidence="2" type="ORF">DES53_106277</name>
</gene>
<dbReference type="AlphaFoldDB" id="A0A366HIH6"/>
<organism evidence="2 3">
    <name type="scientific">Roseimicrobium gellanilyticum</name>
    <dbReference type="NCBI Taxonomy" id="748857"/>
    <lineage>
        <taxon>Bacteria</taxon>
        <taxon>Pseudomonadati</taxon>
        <taxon>Verrucomicrobiota</taxon>
        <taxon>Verrucomicrobiia</taxon>
        <taxon>Verrucomicrobiales</taxon>
        <taxon>Verrucomicrobiaceae</taxon>
        <taxon>Roseimicrobium</taxon>
    </lineage>
</organism>
<proteinExistence type="predicted"/>
<sequence length="97" mass="10875">MTLDSQHRLCRAGIIIGVLFCVAAVLEVGIGVVGYIRNLTDATGEFLQEPADVGRFAGEFIVTTITRLWPLPFAVLFLVPSLIWRHRLNRKMRALPR</sequence>
<name>A0A366HIH6_9BACT</name>
<protein>
    <submittedName>
        <fullName evidence="2">Uncharacterized protein</fullName>
    </submittedName>
</protein>
<keyword evidence="3" id="KW-1185">Reference proteome</keyword>
<evidence type="ECO:0000313" key="2">
    <source>
        <dbReference type="EMBL" id="RBP42568.1"/>
    </source>
</evidence>
<accession>A0A366HIH6</accession>
<keyword evidence="1" id="KW-0472">Membrane</keyword>
<dbReference type="Proteomes" id="UP000253426">
    <property type="component" value="Unassembled WGS sequence"/>
</dbReference>
<dbReference type="EMBL" id="QNRR01000006">
    <property type="protein sequence ID" value="RBP42568.1"/>
    <property type="molecule type" value="Genomic_DNA"/>
</dbReference>
<feature type="transmembrane region" description="Helical" evidence="1">
    <location>
        <begin position="56"/>
        <end position="83"/>
    </location>
</feature>
<dbReference type="RefSeq" id="WP_113959687.1">
    <property type="nucleotide sequence ID" value="NZ_QNRR01000006.1"/>
</dbReference>
<reference evidence="2 3" key="1">
    <citation type="submission" date="2018-06" db="EMBL/GenBank/DDBJ databases">
        <title>Genomic Encyclopedia of Type Strains, Phase IV (KMG-IV): sequencing the most valuable type-strain genomes for metagenomic binning, comparative biology and taxonomic classification.</title>
        <authorList>
            <person name="Goeker M."/>
        </authorList>
    </citation>
    <scope>NUCLEOTIDE SEQUENCE [LARGE SCALE GENOMIC DNA]</scope>
    <source>
        <strain evidence="2 3">DSM 25532</strain>
    </source>
</reference>
<keyword evidence="1" id="KW-0812">Transmembrane</keyword>
<feature type="transmembrane region" description="Helical" evidence="1">
    <location>
        <begin position="12"/>
        <end position="36"/>
    </location>
</feature>